<dbReference type="PROSITE" id="PS51733">
    <property type="entry name" value="BPL_LPL_CATALYTIC"/>
    <property type="match status" value="1"/>
</dbReference>
<gene>
    <name evidence="3" type="ORF">CG419_05060</name>
</gene>
<dbReference type="GO" id="GO:0004077">
    <property type="term" value="F:biotin--[biotin carboxyl-carrier protein] ligase activity"/>
    <property type="evidence" value="ECO:0007669"/>
    <property type="project" value="InterPro"/>
</dbReference>
<dbReference type="InterPro" id="IPR045864">
    <property type="entry name" value="aa-tRNA-synth_II/BPL/LPL"/>
</dbReference>
<protein>
    <submittedName>
        <fullName evidence="3">Biotin--[acetyl-CoA-carboxylase] ligase</fullName>
    </submittedName>
</protein>
<dbReference type="PANTHER" id="PTHR12835">
    <property type="entry name" value="BIOTIN PROTEIN LIGASE"/>
    <property type="match status" value="1"/>
</dbReference>
<dbReference type="AlphaFoldDB" id="A0AAC9UR25"/>
<dbReference type="GO" id="GO:0005737">
    <property type="term" value="C:cytoplasm"/>
    <property type="evidence" value="ECO:0007669"/>
    <property type="project" value="TreeGrafter"/>
</dbReference>
<dbReference type="NCBIfam" id="TIGR00121">
    <property type="entry name" value="birA_ligase"/>
    <property type="match status" value="1"/>
</dbReference>
<sequence length="250" mass="27190">MTDLIQINHQQIEEALIPYLKQHLSLEVHATLVSTNLYLKQQTPLVPWQAVIATQQTGGRGQHGHVFDSPFGGLYLSVAVPFEKSKPVNAFRYTAAAGVAVAETIQATLQQKVRLKWVNDVYDHQRKIAGILTEGVLDTEGTLAGIVVGVGLNFASTIATQRIGNLSQAVNAHQVNINQFCATYLNRLAAGLAQADEAIVAHYCNWSAIIDRRLQNGLVITQLLADGTLILSDGSQVAVGQKIDFKEELI</sequence>
<dbReference type="RefSeq" id="WP_089556669.1">
    <property type="nucleotide sequence ID" value="NZ_CP022474.1"/>
</dbReference>
<dbReference type="EMBL" id="CP022474">
    <property type="protein sequence ID" value="ASN60037.1"/>
    <property type="molecule type" value="Genomic_DNA"/>
</dbReference>
<dbReference type="InterPro" id="IPR004143">
    <property type="entry name" value="BPL_LPL_catalytic"/>
</dbReference>
<evidence type="ECO:0000256" key="1">
    <source>
        <dbReference type="ARBA" id="ARBA00022598"/>
    </source>
</evidence>
<dbReference type="GO" id="GO:0009249">
    <property type="term" value="P:protein lipoylation"/>
    <property type="evidence" value="ECO:0007669"/>
    <property type="project" value="UniProtKB-ARBA"/>
</dbReference>
<dbReference type="Proteomes" id="UP000199749">
    <property type="component" value="Chromosome"/>
</dbReference>
<accession>A0AAC9UR25</accession>
<reference evidence="3 4" key="1">
    <citation type="submission" date="2017-07" db="EMBL/GenBank/DDBJ databases">
        <title>Lactobacillus curvatus MRS6 whole genome.</title>
        <authorList>
            <person name="Jans C."/>
            <person name="Lagler S."/>
            <person name="Lacroix C."/>
            <person name="Meile L."/>
            <person name="Stevens M.J.A."/>
        </authorList>
    </citation>
    <scope>NUCLEOTIDE SEQUENCE [LARGE SCALE GENOMIC DNA]</scope>
    <source>
        <strain evidence="3 4">MRS6</strain>
    </source>
</reference>
<feature type="domain" description="BPL/LPL catalytic" evidence="2">
    <location>
        <begin position="18"/>
        <end position="196"/>
    </location>
</feature>
<dbReference type="Gene3D" id="3.30.930.10">
    <property type="entry name" value="Bira Bifunctional Protein, Domain 2"/>
    <property type="match status" value="1"/>
</dbReference>
<dbReference type="InterPro" id="IPR004408">
    <property type="entry name" value="Biotin_CoA_COase_ligase"/>
</dbReference>
<dbReference type="CDD" id="cd16442">
    <property type="entry name" value="BPL"/>
    <property type="match status" value="1"/>
</dbReference>
<organism evidence="3 4">
    <name type="scientific">Latilactobacillus curvatus</name>
    <name type="common">Lactobacillus curvatus</name>
    <dbReference type="NCBI Taxonomy" id="28038"/>
    <lineage>
        <taxon>Bacteria</taxon>
        <taxon>Bacillati</taxon>
        <taxon>Bacillota</taxon>
        <taxon>Bacilli</taxon>
        <taxon>Lactobacillales</taxon>
        <taxon>Lactobacillaceae</taxon>
        <taxon>Latilactobacillus</taxon>
    </lineage>
</organism>
<evidence type="ECO:0000313" key="3">
    <source>
        <dbReference type="EMBL" id="ASN60037.1"/>
    </source>
</evidence>
<evidence type="ECO:0000259" key="2">
    <source>
        <dbReference type="PROSITE" id="PS51733"/>
    </source>
</evidence>
<proteinExistence type="predicted"/>
<dbReference type="GO" id="GO:0016740">
    <property type="term" value="F:transferase activity"/>
    <property type="evidence" value="ECO:0007669"/>
    <property type="project" value="UniProtKB-ARBA"/>
</dbReference>
<evidence type="ECO:0000313" key="4">
    <source>
        <dbReference type="Proteomes" id="UP000199749"/>
    </source>
</evidence>
<keyword evidence="1 3" id="KW-0436">Ligase</keyword>
<dbReference type="PANTHER" id="PTHR12835:SF5">
    <property type="entry name" value="BIOTIN--PROTEIN LIGASE"/>
    <property type="match status" value="1"/>
</dbReference>
<dbReference type="Pfam" id="PF03099">
    <property type="entry name" value="BPL_LplA_LipB"/>
    <property type="match status" value="1"/>
</dbReference>
<dbReference type="SUPFAM" id="SSF55681">
    <property type="entry name" value="Class II aaRS and biotin synthetases"/>
    <property type="match status" value="1"/>
</dbReference>
<name>A0AAC9UR25_LATCU</name>